<dbReference type="AlphaFoldDB" id="A0A0R1GVD9"/>
<dbReference type="RefSeq" id="WP_020088829.1">
    <property type="nucleotide sequence ID" value="NZ_AZCZ01000008.1"/>
</dbReference>
<dbReference type="SUPFAM" id="SSF51161">
    <property type="entry name" value="Trimeric LpxA-like enzymes"/>
    <property type="match status" value="1"/>
</dbReference>
<dbReference type="Pfam" id="PF14602">
    <property type="entry name" value="Hexapep_2"/>
    <property type="match status" value="1"/>
</dbReference>
<evidence type="ECO:0008006" key="3">
    <source>
        <dbReference type="Google" id="ProtNLM"/>
    </source>
</evidence>
<name>A0A0R1GVD9_9LACO</name>
<evidence type="ECO:0000313" key="1">
    <source>
        <dbReference type="EMBL" id="KRK37896.1"/>
    </source>
</evidence>
<dbReference type="eggNOG" id="COG0110">
    <property type="taxonomic scope" value="Bacteria"/>
</dbReference>
<keyword evidence="2" id="KW-1185">Reference proteome</keyword>
<evidence type="ECO:0000313" key="2">
    <source>
        <dbReference type="Proteomes" id="UP000051176"/>
    </source>
</evidence>
<organism evidence="1 2">
    <name type="scientific">Levilactobacillus parabrevis ATCC 53295</name>
    <dbReference type="NCBI Taxonomy" id="1267003"/>
    <lineage>
        <taxon>Bacteria</taxon>
        <taxon>Bacillati</taxon>
        <taxon>Bacillota</taxon>
        <taxon>Bacilli</taxon>
        <taxon>Lactobacillales</taxon>
        <taxon>Lactobacillaceae</taxon>
        <taxon>Levilactobacillus</taxon>
    </lineage>
</organism>
<protein>
    <recommendedName>
        <fullName evidence="3">Acetyltransferase</fullName>
    </recommendedName>
</protein>
<dbReference type="STRING" id="357278.IV61_GL000210"/>
<dbReference type="InterPro" id="IPR050179">
    <property type="entry name" value="Trans_hexapeptide_repeat"/>
</dbReference>
<dbReference type="InterPro" id="IPR011004">
    <property type="entry name" value="Trimer_LpxA-like_sf"/>
</dbReference>
<dbReference type="Gene3D" id="2.160.10.10">
    <property type="entry name" value="Hexapeptide repeat proteins"/>
    <property type="match status" value="1"/>
</dbReference>
<dbReference type="CDD" id="cd03349">
    <property type="entry name" value="LbH_XAT"/>
    <property type="match status" value="1"/>
</dbReference>
<dbReference type="EMBL" id="AZCZ01000008">
    <property type="protein sequence ID" value="KRK37896.1"/>
    <property type="molecule type" value="Genomic_DNA"/>
</dbReference>
<accession>A0A0R1GVD9</accession>
<comment type="caution">
    <text evidence="1">The sequence shown here is derived from an EMBL/GenBank/DDBJ whole genome shotgun (WGS) entry which is preliminary data.</text>
</comment>
<dbReference type="PANTHER" id="PTHR43300">
    <property type="entry name" value="ACETYLTRANSFERASE"/>
    <property type="match status" value="1"/>
</dbReference>
<sequence length="273" mass="30112">MATVIQGVTFFQDQLTYQATHKRRLVPFTPAVATLLREHQIFTFLNGQHVRYSPGTVLTVSRNISLEPYTTFPVGDRLYPMGAFSYSRSVLPVNTIVGRYTSIATGVSRMGANHPLHRFTTSSVTYEQHSMALNAYLTTHPTAFEVAGEMPPVDLPVIIGNDVWIGQDVTFASSGITINDGAVVAANAVVTKDVPPYAVVAGNPARIVKYRFDPATIQRLLALRWWQYDFGQFTTVKSDDEINVFIDKVAALQAAGQLQPFQPSVVTLANFEK</sequence>
<dbReference type="Proteomes" id="UP000051176">
    <property type="component" value="Unassembled WGS sequence"/>
</dbReference>
<dbReference type="PATRIC" id="fig|1267003.4.peg.2352"/>
<reference evidence="1 2" key="1">
    <citation type="journal article" date="2015" name="Genome Announc.">
        <title>Expanding the biotechnology potential of lactobacilli through comparative genomics of 213 strains and associated genera.</title>
        <authorList>
            <person name="Sun Z."/>
            <person name="Harris H.M."/>
            <person name="McCann A."/>
            <person name="Guo C."/>
            <person name="Argimon S."/>
            <person name="Zhang W."/>
            <person name="Yang X."/>
            <person name="Jeffery I.B."/>
            <person name="Cooney J.C."/>
            <person name="Kagawa T.F."/>
            <person name="Liu W."/>
            <person name="Song Y."/>
            <person name="Salvetti E."/>
            <person name="Wrobel A."/>
            <person name="Rasinkangas P."/>
            <person name="Parkhill J."/>
            <person name="Rea M.C."/>
            <person name="O'Sullivan O."/>
            <person name="Ritari J."/>
            <person name="Douillard F.P."/>
            <person name="Paul Ross R."/>
            <person name="Yang R."/>
            <person name="Briner A.E."/>
            <person name="Felis G.E."/>
            <person name="de Vos W.M."/>
            <person name="Barrangou R."/>
            <person name="Klaenhammer T.R."/>
            <person name="Caufield P.W."/>
            <person name="Cui Y."/>
            <person name="Zhang H."/>
            <person name="O'Toole P.W."/>
        </authorList>
    </citation>
    <scope>NUCLEOTIDE SEQUENCE [LARGE SCALE GENOMIC DNA]</scope>
    <source>
        <strain evidence="1 2">ATCC 53295</strain>
    </source>
</reference>
<dbReference type="InterPro" id="IPR001451">
    <property type="entry name" value="Hexapep"/>
</dbReference>
<gene>
    <name evidence="1" type="ORF">FD07_GL002236</name>
</gene>
<proteinExistence type="predicted"/>
<dbReference type="PANTHER" id="PTHR43300:SF11">
    <property type="entry name" value="ACETYLTRANSFERASE RV3034C-RELATED"/>
    <property type="match status" value="1"/>
</dbReference>